<organism evidence="10 11">
    <name type="scientific">Catellatospora bangladeshensis</name>
    <dbReference type="NCBI Taxonomy" id="310355"/>
    <lineage>
        <taxon>Bacteria</taxon>
        <taxon>Bacillati</taxon>
        <taxon>Actinomycetota</taxon>
        <taxon>Actinomycetes</taxon>
        <taxon>Micromonosporales</taxon>
        <taxon>Micromonosporaceae</taxon>
        <taxon>Catellatospora</taxon>
    </lineage>
</organism>
<proteinExistence type="inferred from homology"/>
<dbReference type="InterPro" id="IPR016164">
    <property type="entry name" value="FAD-linked_Oxase-like_C"/>
</dbReference>
<dbReference type="InterPro" id="IPR016167">
    <property type="entry name" value="FAD-bd_PCMH_sub1"/>
</dbReference>
<dbReference type="Pfam" id="PF01565">
    <property type="entry name" value="FAD_binding_4"/>
    <property type="match status" value="1"/>
</dbReference>
<feature type="domain" description="FAD-binding PCMH-type" evidence="9">
    <location>
        <begin position="99"/>
        <end position="278"/>
    </location>
</feature>
<dbReference type="Proteomes" id="UP000601223">
    <property type="component" value="Unassembled WGS sequence"/>
</dbReference>
<dbReference type="RefSeq" id="WP_203749616.1">
    <property type="nucleotide sequence ID" value="NZ_BONF01000027.1"/>
</dbReference>
<dbReference type="SUPFAM" id="SSF56176">
    <property type="entry name" value="FAD-binding/transporter-associated domain-like"/>
    <property type="match status" value="1"/>
</dbReference>
<dbReference type="Pfam" id="PF02913">
    <property type="entry name" value="FAD-oxidase_C"/>
    <property type="match status" value="1"/>
</dbReference>
<dbReference type="InterPro" id="IPR004113">
    <property type="entry name" value="FAD-bd_oxidored_4_C"/>
</dbReference>
<evidence type="ECO:0000256" key="8">
    <source>
        <dbReference type="PIRSR" id="PIRSR625650-4"/>
    </source>
</evidence>
<comment type="caution">
    <text evidence="10">The sequence shown here is derived from an EMBL/GenBank/DDBJ whole genome shotgun (WGS) entry which is preliminary data.</text>
</comment>
<dbReference type="Gene3D" id="3.30.465.10">
    <property type="match status" value="1"/>
</dbReference>
<evidence type="ECO:0000256" key="2">
    <source>
        <dbReference type="ARBA" id="ARBA00022630"/>
    </source>
</evidence>
<evidence type="ECO:0000256" key="3">
    <source>
        <dbReference type="ARBA" id="ARBA00022827"/>
    </source>
</evidence>
<evidence type="ECO:0000256" key="7">
    <source>
        <dbReference type="PIRSR" id="PIRSR625650-3"/>
    </source>
</evidence>
<dbReference type="GO" id="GO:0016491">
    <property type="term" value="F:oxidoreductase activity"/>
    <property type="evidence" value="ECO:0007669"/>
    <property type="project" value="UniProtKB-KW"/>
</dbReference>
<dbReference type="Gene3D" id="3.30.300.330">
    <property type="match status" value="1"/>
</dbReference>
<evidence type="ECO:0000256" key="1">
    <source>
        <dbReference type="ARBA" id="ARBA00008000"/>
    </source>
</evidence>
<dbReference type="PANTHER" id="PTHR46568:SF1">
    <property type="entry name" value="ALKYLDIHYDROXYACETONEPHOSPHATE SYNTHASE, PEROXISOMAL"/>
    <property type="match status" value="1"/>
</dbReference>
<keyword evidence="2" id="KW-0285">Flavoprotein</keyword>
<evidence type="ECO:0000256" key="4">
    <source>
        <dbReference type="ARBA" id="ARBA00023002"/>
    </source>
</evidence>
<dbReference type="InterPro" id="IPR016166">
    <property type="entry name" value="FAD-bd_PCMH"/>
</dbReference>
<dbReference type="InterPro" id="IPR025650">
    <property type="entry name" value="Alkyl-DHAP_Synthase"/>
</dbReference>
<reference evidence="10 11" key="1">
    <citation type="submission" date="2021-01" db="EMBL/GenBank/DDBJ databases">
        <title>Whole genome shotgun sequence of Catellatospora bangladeshensis NBRC 107357.</title>
        <authorList>
            <person name="Komaki H."/>
            <person name="Tamura T."/>
        </authorList>
    </citation>
    <scope>NUCLEOTIDE SEQUENCE [LARGE SCALE GENOMIC DNA]</scope>
    <source>
        <strain evidence="10 11">NBRC 107357</strain>
    </source>
</reference>
<evidence type="ECO:0000313" key="10">
    <source>
        <dbReference type="EMBL" id="GIF83176.1"/>
    </source>
</evidence>
<dbReference type="InterPro" id="IPR036318">
    <property type="entry name" value="FAD-bd_PCMH-like_sf"/>
</dbReference>
<dbReference type="InterPro" id="IPR016169">
    <property type="entry name" value="FAD-bd_PCMH_sub2"/>
</dbReference>
<protein>
    <submittedName>
        <fullName evidence="10">Alkyldihydroxyacetonephosphate synthase</fullName>
    </submittedName>
</protein>
<dbReference type="SUPFAM" id="SSF55103">
    <property type="entry name" value="FAD-linked oxidases, C-terminal domain"/>
    <property type="match status" value="1"/>
</dbReference>
<dbReference type="AlphaFoldDB" id="A0A8J3JM58"/>
<dbReference type="EMBL" id="BONF01000027">
    <property type="protein sequence ID" value="GIF83176.1"/>
    <property type="molecule type" value="Genomic_DNA"/>
</dbReference>
<gene>
    <name evidence="10" type="primary">agpS</name>
    <name evidence="10" type="ORF">Cba03nite_45250</name>
</gene>
<accession>A0A8J3JM58</accession>
<keyword evidence="11" id="KW-1185">Reference proteome</keyword>
<comment type="similarity">
    <text evidence="1">Belongs to the FAD-binding oxidoreductase/transferase type 4 family.</text>
</comment>
<dbReference type="Gene3D" id="3.30.70.3450">
    <property type="match status" value="1"/>
</dbReference>
<comment type="cofactor">
    <cofactor evidence="7">
        <name>FAD</name>
        <dbReference type="ChEBI" id="CHEBI:57692"/>
    </cofactor>
</comment>
<dbReference type="GO" id="GO:0008610">
    <property type="term" value="P:lipid biosynthetic process"/>
    <property type="evidence" value="ECO:0007669"/>
    <property type="project" value="InterPro"/>
</dbReference>
<keyword evidence="4" id="KW-0560">Oxidoreductase</keyword>
<dbReference type="GO" id="GO:0008609">
    <property type="term" value="F:alkylglycerone-phosphate synthase activity"/>
    <property type="evidence" value="ECO:0007669"/>
    <property type="project" value="InterPro"/>
</dbReference>
<feature type="active site" description="Proton donor/acceptor" evidence="5">
    <location>
        <position position="446"/>
    </location>
</feature>
<name>A0A8J3JM58_9ACTN</name>
<feature type="site" description="Important for enzyme activity" evidence="8">
    <location>
        <position position="313"/>
    </location>
</feature>
<feature type="binding site" evidence="7">
    <location>
        <begin position="262"/>
        <end position="268"/>
    </location>
    <ligand>
        <name>FAD</name>
        <dbReference type="ChEBI" id="CHEBI:57692"/>
    </ligand>
</feature>
<evidence type="ECO:0000259" key="9">
    <source>
        <dbReference type="PROSITE" id="PS51387"/>
    </source>
</evidence>
<dbReference type="PANTHER" id="PTHR46568">
    <property type="entry name" value="ALKYLDIHYDROXYACETONEPHOSPHATE SYNTHASE, PEROXISOMAL"/>
    <property type="match status" value="1"/>
</dbReference>
<keyword evidence="3 7" id="KW-0274">FAD</keyword>
<feature type="binding site" evidence="7">
    <location>
        <begin position="131"/>
        <end position="137"/>
    </location>
    <ligand>
        <name>FAD</name>
        <dbReference type="ChEBI" id="CHEBI:57692"/>
    </ligand>
</feature>
<evidence type="ECO:0000256" key="5">
    <source>
        <dbReference type="PIRSR" id="PIRSR625650-1"/>
    </source>
</evidence>
<evidence type="ECO:0000256" key="6">
    <source>
        <dbReference type="PIRSR" id="PIRSR625650-2"/>
    </source>
</evidence>
<feature type="binding site" evidence="6">
    <location>
        <position position="384"/>
    </location>
    <ligand>
        <name>substrate</name>
    </ligand>
</feature>
<sequence>MNGDGTRAAAERERSWWGWGWADQALDEQACAKLARRVSPFLPLDGDLAPVPVLPELPAPRLAPPTAVAALCRADARTRAAHAYGRAYRDVVRLLRGVLDNPPDLVAYPRTEQDVVAVLDWAAGAGVPVVPFGGGTSVVGGVEYRGGGPWLSLDLTGLSGVAEVDEVSRAALIRGGTFGPDLEDALRPHGLTLRHFPQSFEFSTFGGWLATRAGGHYATGYTHIDDLVEALRVVTPAGIAQSLRVPASGAGPSPDRLWLGSEGTLGVITEGWARVQRRPEFRAGAALRFDAYADAVQAVRAVAQSGLRPANCRLLDPLEAMLGAAAADGASRLLLAFESADHPVDALLARAVELCRAHRGVPEEAAAGTAGQWRETFVGAPYLRDGLARLGVVVETFETACTWAAFEALHAAVVAAVATAGVTETGHPALVTCRFTHVYPDGPAPYFTVYAAGRRGAEVAIWDALKRAAGDVIAAHGGTITHHHAVGRDHLPWYAGQRPEPFALALRAAKTALDPAGVLNPGVLLP</sequence>
<dbReference type="Gene3D" id="3.30.43.10">
    <property type="entry name" value="Uridine Diphospho-n-acetylenolpyruvylglucosamine Reductase, domain 2"/>
    <property type="match status" value="1"/>
</dbReference>
<dbReference type="GO" id="GO:0071949">
    <property type="term" value="F:FAD binding"/>
    <property type="evidence" value="ECO:0007669"/>
    <property type="project" value="InterPro"/>
</dbReference>
<dbReference type="PROSITE" id="PS51387">
    <property type="entry name" value="FAD_PCMH"/>
    <property type="match status" value="1"/>
</dbReference>
<evidence type="ECO:0000313" key="11">
    <source>
        <dbReference type="Proteomes" id="UP000601223"/>
    </source>
</evidence>
<dbReference type="InterPro" id="IPR006094">
    <property type="entry name" value="Oxid_FAD_bind_N"/>
</dbReference>